<accession>A0A1I7U2F6</accession>
<reference evidence="7" key="1">
    <citation type="submission" date="2016-11" db="UniProtKB">
        <authorList>
            <consortium name="WormBaseParasite"/>
        </authorList>
    </citation>
    <scope>IDENTIFICATION</scope>
</reference>
<dbReference type="WBParaSite" id="Csp11.Scaffold629.g14170.t1">
    <property type="protein sequence ID" value="Csp11.Scaffold629.g14170.t1"/>
    <property type="gene ID" value="Csp11.Scaffold629.g14170"/>
</dbReference>
<dbReference type="Gene3D" id="3.30.559.70">
    <property type="entry name" value="Choline/Carnitine o-acyltransferase, domain 2"/>
    <property type="match status" value="1"/>
</dbReference>
<evidence type="ECO:0000313" key="6">
    <source>
        <dbReference type="Proteomes" id="UP000095282"/>
    </source>
</evidence>
<dbReference type="eggNOG" id="KOG3716">
    <property type="taxonomic scope" value="Eukaryota"/>
</dbReference>
<protein>
    <submittedName>
        <fullName evidence="7">Carn_acyltransf domain-containing protein</fullName>
    </submittedName>
</protein>
<dbReference type="InterPro" id="IPR000542">
    <property type="entry name" value="Carn_acyl_trans"/>
</dbReference>
<organism evidence="6 7">
    <name type="scientific">Caenorhabditis tropicalis</name>
    <dbReference type="NCBI Taxonomy" id="1561998"/>
    <lineage>
        <taxon>Eukaryota</taxon>
        <taxon>Metazoa</taxon>
        <taxon>Ecdysozoa</taxon>
        <taxon>Nematoda</taxon>
        <taxon>Chromadorea</taxon>
        <taxon>Rhabditida</taxon>
        <taxon>Rhabditina</taxon>
        <taxon>Rhabditomorpha</taxon>
        <taxon>Rhabditoidea</taxon>
        <taxon>Rhabditidae</taxon>
        <taxon>Peloderinae</taxon>
        <taxon>Caenorhabditis</taxon>
    </lineage>
</organism>
<dbReference type="InterPro" id="IPR042231">
    <property type="entry name" value="Cho/carn_acyl_trans_2"/>
</dbReference>
<keyword evidence="6" id="KW-1185">Reference proteome</keyword>
<dbReference type="PANTHER" id="PTHR22589">
    <property type="entry name" value="CARNITINE O-ACYLTRANSFERASE"/>
    <property type="match status" value="1"/>
</dbReference>
<keyword evidence="3" id="KW-0012">Acyltransferase</keyword>
<dbReference type="Proteomes" id="UP000095282">
    <property type="component" value="Unplaced"/>
</dbReference>
<evidence type="ECO:0000259" key="5">
    <source>
        <dbReference type="Pfam" id="PF00755"/>
    </source>
</evidence>
<dbReference type="GO" id="GO:0005739">
    <property type="term" value="C:mitochondrion"/>
    <property type="evidence" value="ECO:0007669"/>
    <property type="project" value="TreeGrafter"/>
</dbReference>
<evidence type="ECO:0000256" key="3">
    <source>
        <dbReference type="ARBA" id="ARBA00023315"/>
    </source>
</evidence>
<dbReference type="GO" id="GO:0004095">
    <property type="term" value="F:carnitine O-palmitoyltransferase activity"/>
    <property type="evidence" value="ECO:0007669"/>
    <property type="project" value="TreeGrafter"/>
</dbReference>
<dbReference type="InterPro" id="IPR023213">
    <property type="entry name" value="CAT-like_dom_sf"/>
</dbReference>
<comment type="similarity">
    <text evidence="1">Belongs to the carnitine/choline acetyltransferase family.</text>
</comment>
<feature type="domain" description="Choline/carnitine acyltransferase" evidence="5">
    <location>
        <begin position="326"/>
        <end position="375"/>
    </location>
</feature>
<dbReference type="AlphaFoldDB" id="A0A1I7U2F6"/>
<feature type="domain" description="Choline/carnitine acyltransferase" evidence="5">
    <location>
        <begin position="87"/>
        <end position="313"/>
    </location>
</feature>
<name>A0A1I7U2F6_9PELO</name>
<dbReference type="Pfam" id="PF00755">
    <property type="entry name" value="Carn_acyltransf"/>
    <property type="match status" value="2"/>
</dbReference>
<dbReference type="PANTHER" id="PTHR22589:SF110">
    <property type="entry name" value="CHOLINE_CARNITINE ACYLTRANSFERASE DOMAIN-CONTAINING PROTEIN"/>
    <property type="match status" value="1"/>
</dbReference>
<proteinExistence type="inferred from homology"/>
<dbReference type="SUPFAM" id="SSF52777">
    <property type="entry name" value="CoA-dependent acyltransferases"/>
    <property type="match status" value="3"/>
</dbReference>
<dbReference type="Gene3D" id="3.30.559.10">
    <property type="entry name" value="Chloramphenicol acetyltransferase-like domain"/>
    <property type="match status" value="2"/>
</dbReference>
<keyword evidence="2" id="KW-0808">Transferase</keyword>
<dbReference type="STRING" id="1561998.A0A1I7U2F6"/>
<sequence length="386" mass="43791">MVYVLLGLIPNSCGFVFDPQTFLWRPEETECAILMENIILGTIYTTFVISNPLNLVTFLKLCFGKVDGISSSEIARRRNKRIKFLFRIVAEILNRRDKSQGFLSRIGALTADRRTEWSVNRQRFFLDNKHNRRILEVIETAQFVVSADECDDWGSETTEKASKYMKDMLTGDGTNRWFDKTMNYAVCANGRGGATGEHSPCDGAELDHLCENFLNIDKQILESPSREEQEKRMTEEEKIKLKLGEKLEFEVVDGMEAEIERCYGEHKKATEDLHMHSMIFLDFGKGRLKKCGVSPDGFVQMAIQLAYFKIPNMTNSIDEDSSINNIMLGGSFGAVAQDGYGICYRFGGNQAIPVHITSYHSSSLTDSDRFGKHLKNAFHSLADLFD</sequence>
<evidence type="ECO:0000256" key="4">
    <source>
        <dbReference type="PIRSR" id="PIRSR600542-1"/>
    </source>
</evidence>
<evidence type="ECO:0000313" key="7">
    <source>
        <dbReference type="WBParaSite" id="Csp11.Scaffold629.g14170.t1"/>
    </source>
</evidence>
<evidence type="ECO:0000256" key="1">
    <source>
        <dbReference type="ARBA" id="ARBA00005232"/>
    </source>
</evidence>
<feature type="active site" description="Proton acceptor" evidence="4">
    <location>
        <position position="198"/>
    </location>
</feature>
<dbReference type="GO" id="GO:0006631">
    <property type="term" value="P:fatty acid metabolic process"/>
    <property type="evidence" value="ECO:0007669"/>
    <property type="project" value="TreeGrafter"/>
</dbReference>
<evidence type="ECO:0000256" key="2">
    <source>
        <dbReference type="ARBA" id="ARBA00022679"/>
    </source>
</evidence>
<dbReference type="InterPro" id="IPR039551">
    <property type="entry name" value="Cho/carn_acyl_trans"/>
</dbReference>
<dbReference type="GO" id="GO:0009437">
    <property type="term" value="P:carnitine metabolic process"/>
    <property type="evidence" value="ECO:0007669"/>
    <property type="project" value="TreeGrafter"/>
</dbReference>